<evidence type="ECO:0000256" key="5">
    <source>
        <dbReference type="ARBA" id="ARBA00022723"/>
    </source>
</evidence>
<evidence type="ECO:0000256" key="1">
    <source>
        <dbReference type="ARBA" id="ARBA00004370"/>
    </source>
</evidence>
<evidence type="ECO:0000256" key="6">
    <source>
        <dbReference type="ARBA" id="ARBA00022989"/>
    </source>
</evidence>
<proteinExistence type="inferred from homology"/>
<keyword evidence="9" id="KW-0503">Monooxygenase</keyword>
<dbReference type="GO" id="GO:0020037">
    <property type="term" value="F:heme binding"/>
    <property type="evidence" value="ECO:0007669"/>
    <property type="project" value="InterPro"/>
</dbReference>
<dbReference type="EMBL" id="PNBA02000016">
    <property type="protein sequence ID" value="KAG6397549.1"/>
    <property type="molecule type" value="Genomic_DNA"/>
</dbReference>
<dbReference type="SUPFAM" id="SSF48264">
    <property type="entry name" value="Cytochrome P450"/>
    <property type="match status" value="1"/>
</dbReference>
<evidence type="ECO:0000313" key="14">
    <source>
        <dbReference type="Proteomes" id="UP000298416"/>
    </source>
</evidence>
<evidence type="ECO:0000256" key="8">
    <source>
        <dbReference type="ARBA" id="ARBA00023004"/>
    </source>
</evidence>
<dbReference type="GO" id="GO:0016705">
    <property type="term" value="F:oxidoreductase activity, acting on paired donors, with incorporation or reduction of molecular oxygen"/>
    <property type="evidence" value="ECO:0007669"/>
    <property type="project" value="InterPro"/>
</dbReference>
<dbReference type="InterPro" id="IPR001128">
    <property type="entry name" value="Cyt_P450"/>
</dbReference>
<keyword evidence="12" id="KW-0732">Signal</keyword>
<dbReference type="Proteomes" id="UP000298416">
    <property type="component" value="Unassembled WGS sequence"/>
</dbReference>
<organism evidence="13">
    <name type="scientific">Salvia splendens</name>
    <name type="common">Scarlet sage</name>
    <dbReference type="NCBI Taxonomy" id="180675"/>
    <lineage>
        <taxon>Eukaryota</taxon>
        <taxon>Viridiplantae</taxon>
        <taxon>Streptophyta</taxon>
        <taxon>Embryophyta</taxon>
        <taxon>Tracheophyta</taxon>
        <taxon>Spermatophyta</taxon>
        <taxon>Magnoliopsida</taxon>
        <taxon>eudicotyledons</taxon>
        <taxon>Gunneridae</taxon>
        <taxon>Pentapetalae</taxon>
        <taxon>asterids</taxon>
        <taxon>lamiids</taxon>
        <taxon>Lamiales</taxon>
        <taxon>Lamiaceae</taxon>
        <taxon>Nepetoideae</taxon>
        <taxon>Mentheae</taxon>
        <taxon>Salviinae</taxon>
        <taxon>Salvia</taxon>
        <taxon>Salvia subgen. Calosphace</taxon>
        <taxon>core Calosphace</taxon>
    </lineage>
</organism>
<keyword evidence="14" id="KW-1185">Reference proteome</keyword>
<dbReference type="GO" id="GO:0016020">
    <property type="term" value="C:membrane"/>
    <property type="evidence" value="ECO:0007669"/>
    <property type="project" value="UniProtKB-SubCell"/>
</dbReference>
<reference evidence="13" key="1">
    <citation type="submission" date="2018-01" db="EMBL/GenBank/DDBJ databases">
        <authorList>
            <person name="Mao J.F."/>
        </authorList>
    </citation>
    <scope>NUCLEOTIDE SEQUENCE</scope>
    <source>
        <strain evidence="13">Huo1</strain>
        <tissue evidence="13">Leaf</tissue>
    </source>
</reference>
<dbReference type="PANTHER" id="PTHR47955:SF9">
    <property type="entry name" value="PREMNASPIRODIENE OXYGENASE-LIKE"/>
    <property type="match status" value="1"/>
</dbReference>
<sequence>MLELFTTLTLSAIFAFLLNKWKKSQNSKSTKKPPPGPRKLPIIGNLHQISNPPFRCFRDLSNQHGPLMHLQLGESTAVVVSSPELAKQMLKDLDPGFADKPRSTAGEIMFYNYSDIAICPYGGYWSQMRKLCINELLSPKMVRFSRSIRDDQLARLVESLRECSGRAVDLTEKILFNSNFFTCRVACGGVVEDNETLLRLILESTQVVVSFEVADLFPSWRIVSAMSWTRRRLKTMRCKLDKIMDDIIDRHRRNRLSGLGNSEFGSEDLVDVFLRVQEEGKLRAQDLDMNENNGSSSQSSSTDPERWYLEGCWLIQVPTYARNSRENHQTPEVLRPLAK</sequence>
<dbReference type="Gene3D" id="1.10.630.10">
    <property type="entry name" value="Cytochrome P450"/>
    <property type="match status" value="1"/>
</dbReference>
<evidence type="ECO:0000256" key="2">
    <source>
        <dbReference type="ARBA" id="ARBA00010617"/>
    </source>
</evidence>
<evidence type="ECO:0000256" key="11">
    <source>
        <dbReference type="SAM" id="MobiDB-lite"/>
    </source>
</evidence>
<evidence type="ECO:0000256" key="3">
    <source>
        <dbReference type="ARBA" id="ARBA00022617"/>
    </source>
</evidence>
<feature type="chain" id="PRO_5036491756" evidence="12">
    <location>
        <begin position="16"/>
        <end position="339"/>
    </location>
</feature>
<evidence type="ECO:0000256" key="7">
    <source>
        <dbReference type="ARBA" id="ARBA00023002"/>
    </source>
</evidence>
<accession>A0A8X8WN62</accession>
<evidence type="ECO:0000256" key="4">
    <source>
        <dbReference type="ARBA" id="ARBA00022692"/>
    </source>
</evidence>
<dbReference type="AlphaFoldDB" id="A0A8X8WN62"/>
<keyword evidence="10" id="KW-0472">Membrane</keyword>
<keyword evidence="7" id="KW-0560">Oxidoreductase</keyword>
<name>A0A8X8WN62_SALSN</name>
<comment type="subcellular location">
    <subcellularLocation>
        <location evidence="1">Membrane</location>
    </subcellularLocation>
</comment>
<evidence type="ECO:0000256" key="10">
    <source>
        <dbReference type="ARBA" id="ARBA00023136"/>
    </source>
</evidence>
<reference evidence="13" key="2">
    <citation type="submission" date="2020-08" db="EMBL/GenBank/DDBJ databases">
        <title>Plant Genome Project.</title>
        <authorList>
            <person name="Zhang R.-G."/>
        </authorList>
    </citation>
    <scope>NUCLEOTIDE SEQUENCE</scope>
    <source>
        <strain evidence="13">Huo1</strain>
        <tissue evidence="13">Leaf</tissue>
    </source>
</reference>
<keyword evidence="4" id="KW-0812">Transmembrane</keyword>
<dbReference type="GO" id="GO:0004497">
    <property type="term" value="F:monooxygenase activity"/>
    <property type="evidence" value="ECO:0007669"/>
    <property type="project" value="UniProtKB-KW"/>
</dbReference>
<comment type="similarity">
    <text evidence="2">Belongs to the cytochrome P450 family.</text>
</comment>
<dbReference type="GO" id="GO:0005506">
    <property type="term" value="F:iron ion binding"/>
    <property type="evidence" value="ECO:0007669"/>
    <property type="project" value="InterPro"/>
</dbReference>
<evidence type="ECO:0000256" key="12">
    <source>
        <dbReference type="SAM" id="SignalP"/>
    </source>
</evidence>
<evidence type="ECO:0000313" key="13">
    <source>
        <dbReference type="EMBL" id="KAG6397549.1"/>
    </source>
</evidence>
<gene>
    <name evidence="13" type="ORF">SASPL_143718</name>
</gene>
<dbReference type="InterPro" id="IPR036396">
    <property type="entry name" value="Cyt_P450_sf"/>
</dbReference>
<dbReference type="Pfam" id="PF00067">
    <property type="entry name" value="p450"/>
    <property type="match status" value="1"/>
</dbReference>
<feature type="signal peptide" evidence="12">
    <location>
        <begin position="1"/>
        <end position="15"/>
    </location>
</feature>
<keyword evidence="6" id="KW-1133">Transmembrane helix</keyword>
<evidence type="ECO:0000256" key="9">
    <source>
        <dbReference type="ARBA" id="ARBA00023033"/>
    </source>
</evidence>
<keyword evidence="5" id="KW-0479">Metal-binding</keyword>
<protein>
    <submittedName>
        <fullName evidence="13">Uncharacterized protein</fullName>
    </submittedName>
</protein>
<comment type="caution">
    <text evidence="13">The sequence shown here is derived from an EMBL/GenBank/DDBJ whole genome shotgun (WGS) entry which is preliminary data.</text>
</comment>
<keyword evidence="8" id="KW-0408">Iron</keyword>
<feature type="region of interest" description="Disordered" evidence="11">
    <location>
        <begin position="284"/>
        <end position="304"/>
    </location>
</feature>
<keyword evidence="3" id="KW-0349">Heme</keyword>
<dbReference type="PANTHER" id="PTHR47955">
    <property type="entry name" value="CYTOCHROME P450 FAMILY 71 PROTEIN"/>
    <property type="match status" value="1"/>
</dbReference>